<accession>A0A1F2PMT5</accession>
<sequence>MDPIIINAAAPQAAASSLAKKVETVTVKPTADSVNPQQAANEANSYYKFDSMELSREYVGYRMKSENSNINSDTDQETSTIDQKLKRIPGDDDDTREEKDARRQAAKAEQTEDEAVASNQLGSYTNSELKGLVLAGKITMATYNAEIKNRQEKAVAASSQAADLTASVLPTPPSPQQQTQQLQNLAAGQLRRKGTNSIF</sequence>
<evidence type="ECO:0000313" key="3">
    <source>
        <dbReference type="Proteomes" id="UP000176244"/>
    </source>
</evidence>
<dbReference type="AlphaFoldDB" id="A0A1F2PMT5"/>
<feature type="region of interest" description="Disordered" evidence="1">
    <location>
        <begin position="166"/>
        <end position="199"/>
    </location>
</feature>
<protein>
    <submittedName>
        <fullName evidence="2">Uncharacterized protein</fullName>
    </submittedName>
</protein>
<organism evidence="2 3">
    <name type="scientific">Acetobacterium wieringae</name>
    <dbReference type="NCBI Taxonomy" id="52694"/>
    <lineage>
        <taxon>Bacteria</taxon>
        <taxon>Bacillati</taxon>
        <taxon>Bacillota</taxon>
        <taxon>Clostridia</taxon>
        <taxon>Eubacteriales</taxon>
        <taxon>Eubacteriaceae</taxon>
        <taxon>Acetobacterium</taxon>
    </lineage>
</organism>
<evidence type="ECO:0000313" key="2">
    <source>
        <dbReference type="EMBL" id="OFV72042.1"/>
    </source>
</evidence>
<feature type="compositionally biased region" description="Basic and acidic residues" evidence="1">
    <location>
        <begin position="83"/>
        <end position="103"/>
    </location>
</feature>
<feature type="compositionally biased region" description="Low complexity" evidence="1">
    <location>
        <begin position="176"/>
        <end position="189"/>
    </location>
</feature>
<dbReference type="STRING" id="52694.ACWI_05160"/>
<comment type="caution">
    <text evidence="2">The sequence shown here is derived from an EMBL/GenBank/DDBJ whole genome shotgun (WGS) entry which is preliminary data.</text>
</comment>
<feature type="compositionally biased region" description="Basic residues" evidence="1">
    <location>
        <begin position="190"/>
        <end position="199"/>
    </location>
</feature>
<feature type="compositionally biased region" description="Polar residues" evidence="1">
    <location>
        <begin position="66"/>
        <end position="82"/>
    </location>
</feature>
<dbReference type="EMBL" id="LKEU01000013">
    <property type="protein sequence ID" value="OFV72042.1"/>
    <property type="molecule type" value="Genomic_DNA"/>
</dbReference>
<name>A0A1F2PMT5_9FIRM</name>
<dbReference type="OrthoDB" id="1778494at2"/>
<dbReference type="RefSeq" id="WP_070369878.1">
    <property type="nucleotide sequence ID" value="NZ_CP097897.1"/>
</dbReference>
<dbReference type="Proteomes" id="UP000176244">
    <property type="component" value="Unassembled WGS sequence"/>
</dbReference>
<feature type="region of interest" description="Disordered" evidence="1">
    <location>
        <begin position="65"/>
        <end position="122"/>
    </location>
</feature>
<gene>
    <name evidence="2" type="ORF">ACWI_05160</name>
</gene>
<reference evidence="2 3" key="1">
    <citation type="submission" date="2015-09" db="EMBL/GenBank/DDBJ databases">
        <title>Genome sequence of Acetobacterium wieringae DSM 1911.</title>
        <authorList>
            <person name="Poehlein A."/>
            <person name="Bengelsdorf F.R."/>
            <person name="Schiel-Bengelsdorf B."/>
            <person name="Duerre P."/>
            <person name="Daniel R."/>
        </authorList>
    </citation>
    <scope>NUCLEOTIDE SEQUENCE [LARGE SCALE GENOMIC DNA]</scope>
    <source>
        <strain evidence="2 3">DSM 1911</strain>
    </source>
</reference>
<proteinExistence type="predicted"/>
<evidence type="ECO:0000256" key="1">
    <source>
        <dbReference type="SAM" id="MobiDB-lite"/>
    </source>
</evidence>